<keyword evidence="1" id="KW-0812">Transmembrane</keyword>
<feature type="transmembrane region" description="Helical" evidence="1">
    <location>
        <begin position="193"/>
        <end position="211"/>
    </location>
</feature>
<proteinExistence type="predicted"/>
<feature type="domain" description="CAAX prenyl protease 2/Lysostaphin resistance protein A-like" evidence="2">
    <location>
        <begin position="130"/>
        <end position="234"/>
    </location>
</feature>
<accession>A0A7R7EL78</accession>
<feature type="transmembrane region" description="Helical" evidence="1">
    <location>
        <begin position="55"/>
        <end position="77"/>
    </location>
</feature>
<dbReference type="GO" id="GO:0004175">
    <property type="term" value="F:endopeptidase activity"/>
    <property type="evidence" value="ECO:0007669"/>
    <property type="project" value="UniProtKB-ARBA"/>
</dbReference>
<sequence>MKTMVLDVDDEYVQQTDEYGRKDALFALILYVCMVLVFVLTGKIFVQRSSTLTETYIFCVTGIASSVCIGLVFLFCFIRKQKLITVGFSKNQALKSLTVGIILFILVVLVGGFWPIITGSTLQTDIGLIVMRIIYFLFFIGFTEEITVRGYIGTRLYGFFNNKRLSIVIVGIMFSLYHIPFHMVIAQMSMPEYILLNWWNLILIFIFHIIFQRLYSKYNSIIAPTILHFIWDFIQWFII</sequence>
<gene>
    <name evidence="3" type="ORF">bsdtb5_21950</name>
</gene>
<evidence type="ECO:0000313" key="3">
    <source>
        <dbReference type="EMBL" id="BCN30900.1"/>
    </source>
</evidence>
<feature type="transmembrane region" description="Helical" evidence="1">
    <location>
        <begin position="129"/>
        <end position="152"/>
    </location>
</feature>
<feature type="transmembrane region" description="Helical" evidence="1">
    <location>
        <begin position="97"/>
        <end position="117"/>
    </location>
</feature>
<name>A0A7R7EL78_9FIRM</name>
<reference evidence="3 4" key="1">
    <citation type="submission" date="2020-11" db="EMBL/GenBank/DDBJ databases">
        <title>Draft genome sequencing of a Lachnospiraceae strain isolated from anoxic soil subjected to BSD treatment.</title>
        <authorList>
            <person name="Uek A."/>
            <person name="Tonouchi A."/>
        </authorList>
    </citation>
    <scope>NUCLEOTIDE SEQUENCE [LARGE SCALE GENOMIC DNA]</scope>
    <source>
        <strain evidence="3 4">TB5</strain>
    </source>
</reference>
<dbReference type="Pfam" id="PF02517">
    <property type="entry name" value="Rce1-like"/>
    <property type="match status" value="1"/>
</dbReference>
<keyword evidence="4" id="KW-1185">Reference proteome</keyword>
<feature type="transmembrane region" description="Helical" evidence="1">
    <location>
        <begin position="24"/>
        <end position="43"/>
    </location>
</feature>
<evidence type="ECO:0000259" key="2">
    <source>
        <dbReference type="Pfam" id="PF02517"/>
    </source>
</evidence>
<dbReference type="AlphaFoldDB" id="A0A7R7EL78"/>
<keyword evidence="1" id="KW-0472">Membrane</keyword>
<dbReference type="GO" id="GO:0080120">
    <property type="term" value="P:CAAX-box protein maturation"/>
    <property type="evidence" value="ECO:0007669"/>
    <property type="project" value="UniProtKB-ARBA"/>
</dbReference>
<organism evidence="3 4">
    <name type="scientific">Anaeromicropila herbilytica</name>
    <dbReference type="NCBI Taxonomy" id="2785025"/>
    <lineage>
        <taxon>Bacteria</taxon>
        <taxon>Bacillati</taxon>
        <taxon>Bacillota</taxon>
        <taxon>Clostridia</taxon>
        <taxon>Lachnospirales</taxon>
        <taxon>Lachnospiraceae</taxon>
        <taxon>Anaeromicropila</taxon>
    </lineage>
</organism>
<evidence type="ECO:0000313" key="4">
    <source>
        <dbReference type="Proteomes" id="UP000595897"/>
    </source>
</evidence>
<dbReference type="Proteomes" id="UP000595897">
    <property type="component" value="Chromosome"/>
</dbReference>
<dbReference type="KEGG" id="ahb:bsdtb5_21950"/>
<protein>
    <recommendedName>
        <fullName evidence="2">CAAX prenyl protease 2/Lysostaphin resistance protein A-like domain-containing protein</fullName>
    </recommendedName>
</protein>
<dbReference type="InterPro" id="IPR003675">
    <property type="entry name" value="Rce1/LyrA-like_dom"/>
</dbReference>
<dbReference type="EMBL" id="AP024169">
    <property type="protein sequence ID" value="BCN30900.1"/>
    <property type="molecule type" value="Genomic_DNA"/>
</dbReference>
<keyword evidence="1" id="KW-1133">Transmembrane helix</keyword>
<feature type="transmembrane region" description="Helical" evidence="1">
    <location>
        <begin position="164"/>
        <end position="181"/>
    </location>
</feature>
<evidence type="ECO:0000256" key="1">
    <source>
        <dbReference type="SAM" id="Phobius"/>
    </source>
</evidence>